<proteinExistence type="predicted"/>
<protein>
    <submittedName>
        <fullName evidence="2">Uncharacterized protein</fullName>
    </submittedName>
</protein>
<dbReference type="Proteomes" id="UP000887561">
    <property type="component" value="Unplaced"/>
</dbReference>
<organism evidence="1 2">
    <name type="scientific">Meloidogyne javanica</name>
    <name type="common">Root-knot nematode worm</name>
    <dbReference type="NCBI Taxonomy" id="6303"/>
    <lineage>
        <taxon>Eukaryota</taxon>
        <taxon>Metazoa</taxon>
        <taxon>Ecdysozoa</taxon>
        <taxon>Nematoda</taxon>
        <taxon>Chromadorea</taxon>
        <taxon>Rhabditida</taxon>
        <taxon>Tylenchina</taxon>
        <taxon>Tylenchomorpha</taxon>
        <taxon>Tylenchoidea</taxon>
        <taxon>Meloidogynidae</taxon>
        <taxon>Meloidogyninae</taxon>
        <taxon>Meloidogyne</taxon>
        <taxon>Meloidogyne incognita group</taxon>
    </lineage>
</organism>
<keyword evidence="1" id="KW-1185">Reference proteome</keyword>
<sequence length="91" mass="10408">MDNTTPTNNNAIADIKDRLEEIINDVKRIWEVNDIILKLKQIRVNIGTMMEDAIKGRDQPQLSISILDDLVTDLMDTEVEMIALISKLEKN</sequence>
<dbReference type="AlphaFoldDB" id="A0A915LBK7"/>
<reference evidence="2" key="1">
    <citation type="submission" date="2022-11" db="UniProtKB">
        <authorList>
            <consortium name="WormBaseParasite"/>
        </authorList>
    </citation>
    <scope>IDENTIFICATION</scope>
</reference>
<evidence type="ECO:0000313" key="1">
    <source>
        <dbReference type="Proteomes" id="UP000887561"/>
    </source>
</evidence>
<dbReference type="WBParaSite" id="scaffold10135_cov329.g14547">
    <property type="protein sequence ID" value="scaffold10135_cov329.g14547"/>
    <property type="gene ID" value="scaffold10135_cov329.g14547"/>
</dbReference>
<accession>A0A915LBK7</accession>
<name>A0A915LBK7_MELJA</name>
<evidence type="ECO:0000313" key="2">
    <source>
        <dbReference type="WBParaSite" id="scaffold10135_cov329.g14547"/>
    </source>
</evidence>